<protein>
    <recommendedName>
        <fullName evidence="1">SnoaL-like domain-containing protein</fullName>
    </recommendedName>
</protein>
<dbReference type="InterPro" id="IPR037401">
    <property type="entry name" value="SnoaL-like"/>
</dbReference>
<dbReference type="AlphaFoldDB" id="A0A1Z2KWF5"/>
<proteinExistence type="predicted"/>
<dbReference type="KEGG" id="salj:SMD11_0625"/>
<dbReference type="Pfam" id="PF12680">
    <property type="entry name" value="SnoaL_2"/>
    <property type="match status" value="1"/>
</dbReference>
<dbReference type="SUPFAM" id="SSF54427">
    <property type="entry name" value="NTF2-like"/>
    <property type="match status" value="1"/>
</dbReference>
<evidence type="ECO:0000313" key="2">
    <source>
        <dbReference type="EMBL" id="ARZ66291.1"/>
    </source>
</evidence>
<reference evidence="2 3" key="1">
    <citation type="submission" date="2017-06" db="EMBL/GenBank/DDBJ databases">
        <title>Streptomyces albireticuli Genome sequencing and assembly.</title>
        <authorList>
            <person name="Wang Y."/>
            <person name="Du B."/>
            <person name="Ding Y."/>
            <person name="Liu H."/>
            <person name="Hou Q."/>
            <person name="Liu K."/>
            <person name="Yao L."/>
            <person name="Wang C."/>
        </authorList>
    </citation>
    <scope>NUCLEOTIDE SEQUENCE [LARGE SCALE GENOMIC DNA]</scope>
    <source>
        <strain evidence="2 3">MDJK11</strain>
    </source>
</reference>
<dbReference type="RefSeq" id="WP_159395202.1">
    <property type="nucleotide sequence ID" value="NZ_CP021744.1"/>
</dbReference>
<dbReference type="Gene3D" id="3.10.450.50">
    <property type="match status" value="1"/>
</dbReference>
<dbReference type="InterPro" id="IPR032710">
    <property type="entry name" value="NTF2-like_dom_sf"/>
</dbReference>
<name>A0A1Z2KWF5_9ACTN</name>
<feature type="domain" description="SnoaL-like" evidence="1">
    <location>
        <begin position="15"/>
        <end position="124"/>
    </location>
</feature>
<dbReference type="OrthoDB" id="8722217at2"/>
<accession>A0A1Z2KWF5</accession>
<organism evidence="2 3">
    <name type="scientific">Streptomyces albireticuli</name>
    <dbReference type="NCBI Taxonomy" id="1940"/>
    <lineage>
        <taxon>Bacteria</taxon>
        <taxon>Bacillati</taxon>
        <taxon>Actinomycetota</taxon>
        <taxon>Actinomycetes</taxon>
        <taxon>Kitasatosporales</taxon>
        <taxon>Streptomycetaceae</taxon>
        <taxon>Streptomyces</taxon>
    </lineage>
</organism>
<evidence type="ECO:0000259" key="1">
    <source>
        <dbReference type="Pfam" id="PF12680"/>
    </source>
</evidence>
<dbReference type="Proteomes" id="UP000195755">
    <property type="component" value="Chromosome"/>
</dbReference>
<dbReference type="EMBL" id="CP021744">
    <property type="protein sequence ID" value="ARZ66291.1"/>
    <property type="molecule type" value="Genomic_DNA"/>
</dbReference>
<gene>
    <name evidence="2" type="ORF">SMD11_0625</name>
</gene>
<sequence length="149" mass="16061">MTTPLGTGPTADPTVNAFFAALGTRDLGGLLALIAEDATWTIPGDPAIVPWTGERHGRDALPEGFFTPLFEAAEPLAFEVLHSHTGDGTVYVHGSFRYRFHVSRQVLDDEFVMRFTVADGRITSYRIFEDSLGLARAHTGDLGLGLSGV</sequence>
<evidence type="ECO:0000313" key="3">
    <source>
        <dbReference type="Proteomes" id="UP000195755"/>
    </source>
</evidence>